<dbReference type="Pfam" id="PF11751">
    <property type="entry name" value="PorP_SprF"/>
    <property type="match status" value="1"/>
</dbReference>
<accession>A0AAX1NDI9</accession>
<protein>
    <submittedName>
        <fullName evidence="2">PorP/SprF family type IX secretion system membrane protein</fullName>
    </submittedName>
</protein>
<sequence>MKKYIFLAFLWGITSFCFGQQMPMFSQYAYNTLAINPAFAGTKDGIDCMMLFRKQWTNYEGAPTTLNFAAHSAVAKGKVGVGLNFVNDKIGISTNNTVQGAFSYLMPLNDKDLTLSFGLYLSVLNFKHDWGNLLIQNTNDPVFNQGNETLSTFNTGFGLYLYSSRYYVSFSIPTILETEMTKTSMNESLYRRHMFLKAGVHFFLSEHVDFVPSVLLKKVTNANLQADITATFIFQKMLWLGASYRSEDGIALMSQVVLKERFRIGYAYDYPFTEISNHTSGTHEILLGINIPTKQKANIVTSPRYF</sequence>
<name>A0AAX1NDI9_9BACT</name>
<dbReference type="Proteomes" id="UP000678679">
    <property type="component" value="Chromosome 2"/>
</dbReference>
<dbReference type="EMBL" id="CP076133">
    <property type="protein sequence ID" value="QWG04340.1"/>
    <property type="molecule type" value="Genomic_DNA"/>
</dbReference>
<evidence type="ECO:0000313" key="2">
    <source>
        <dbReference type="EMBL" id="QWG04340.1"/>
    </source>
</evidence>
<reference evidence="2 3" key="1">
    <citation type="submission" date="2021-05" db="EMBL/GenBank/DDBJ databases">
        <title>Comparative genomic studies on the polysaccharide-degrading batcterial strains of the Flammeovirga genus.</title>
        <authorList>
            <person name="Zewei F."/>
            <person name="Zheng Z."/>
            <person name="Yu L."/>
            <person name="Ruyue G."/>
            <person name="Yanhong M."/>
            <person name="Yuanyuan C."/>
            <person name="Jingyan G."/>
            <person name="Wenjun H."/>
        </authorList>
    </citation>
    <scope>NUCLEOTIDE SEQUENCE [LARGE SCALE GENOMIC DNA]</scope>
    <source>
        <strain evidence="2 3">NBRC:100898</strain>
    </source>
</reference>
<dbReference type="KEGG" id="fya:KMW28_25945"/>
<dbReference type="RefSeq" id="WP_169663815.1">
    <property type="nucleotide sequence ID" value="NZ_CP076133.1"/>
</dbReference>
<evidence type="ECO:0000313" key="3">
    <source>
        <dbReference type="Proteomes" id="UP000678679"/>
    </source>
</evidence>
<dbReference type="NCBIfam" id="TIGR03519">
    <property type="entry name" value="T9SS_PorP_fam"/>
    <property type="match status" value="1"/>
</dbReference>
<feature type="chain" id="PRO_5043869596" evidence="1">
    <location>
        <begin position="20"/>
        <end position="306"/>
    </location>
</feature>
<proteinExistence type="predicted"/>
<dbReference type="AlphaFoldDB" id="A0AAX1NDI9"/>
<gene>
    <name evidence="2" type="ORF">KMW28_25945</name>
</gene>
<keyword evidence="1" id="KW-0732">Signal</keyword>
<keyword evidence="3" id="KW-1185">Reference proteome</keyword>
<dbReference type="InterPro" id="IPR019861">
    <property type="entry name" value="PorP/SprF_Bacteroidetes"/>
</dbReference>
<feature type="signal peptide" evidence="1">
    <location>
        <begin position="1"/>
        <end position="19"/>
    </location>
</feature>
<evidence type="ECO:0000256" key="1">
    <source>
        <dbReference type="SAM" id="SignalP"/>
    </source>
</evidence>
<organism evidence="2 3">
    <name type="scientific">Flammeovirga yaeyamensis</name>
    <dbReference type="NCBI Taxonomy" id="367791"/>
    <lineage>
        <taxon>Bacteria</taxon>
        <taxon>Pseudomonadati</taxon>
        <taxon>Bacteroidota</taxon>
        <taxon>Cytophagia</taxon>
        <taxon>Cytophagales</taxon>
        <taxon>Flammeovirgaceae</taxon>
        <taxon>Flammeovirga</taxon>
    </lineage>
</organism>